<organism evidence="10 11">
    <name type="scientific">Marinigracilibium pacificum</name>
    <dbReference type="NCBI Taxonomy" id="2729599"/>
    <lineage>
        <taxon>Bacteria</taxon>
        <taxon>Pseudomonadati</taxon>
        <taxon>Bacteroidota</taxon>
        <taxon>Cytophagia</taxon>
        <taxon>Cytophagales</taxon>
        <taxon>Flammeovirgaceae</taxon>
        <taxon>Marinigracilibium</taxon>
    </lineage>
</organism>
<evidence type="ECO:0000256" key="6">
    <source>
        <dbReference type="ARBA" id="ARBA00035642"/>
    </source>
</evidence>
<keyword evidence="3 8" id="KW-0812">Transmembrane</keyword>
<name>A0A848IZN3_9BACT</name>
<keyword evidence="5 8" id="KW-0472">Membrane</keyword>
<dbReference type="SUPFAM" id="SSF161098">
    <property type="entry name" value="MetI-like"/>
    <property type="match status" value="1"/>
</dbReference>
<dbReference type="Pfam" id="PF00528">
    <property type="entry name" value="BPD_transp_1"/>
    <property type="match status" value="1"/>
</dbReference>
<reference evidence="10 11" key="1">
    <citation type="submission" date="2020-04" db="EMBL/GenBank/DDBJ databases">
        <title>Flammeovirgaceae bacterium KN852 isolated from deep sea.</title>
        <authorList>
            <person name="Zhang D.-C."/>
        </authorList>
    </citation>
    <scope>NUCLEOTIDE SEQUENCE [LARGE SCALE GENOMIC DNA]</scope>
    <source>
        <strain evidence="10 11">KN852</strain>
    </source>
</reference>
<comment type="subcellular location">
    <subcellularLocation>
        <location evidence="1 8">Cell membrane</location>
        <topology evidence="1 8">Multi-pass membrane protein</topology>
    </subcellularLocation>
</comment>
<sequence>MIDFLQFIIDQKTEIITQTFEHIYLTLISLFIAIIIGVTIGIIISEKRKLSSPVISLVNVVQTIPSLALLGFMIPILGIGKVPAIAALFLYALLPIVRNTFAGIDGVDEAVIEAGKGMGMTHKQVLFNIKLPIALPVIFAGIRTASVINVGVATLSALIGAGGLGEFIFKGIQLNNSNMILAGAIPASLLALAFDFGLGKLTKLRSRQLIRLSLVAAVFTIVIVASFVLVDGLKNKTRFVGGFPSEFIEREDGLRGLFSKYNFEMDYIELEIGLMYKALNEKEVDVISGFSTDGRIMEFGFYSLEDDESYFPPYYAAPFVRREVLNRYPFIEDILEQIIIDDSTMTALNYQVDILKRTPEEVALQYLENKNLLNIHSKNKFSTSGVIKVGSKAFTESYILSNIISILIEYQSDLTVERLFGFGGTKLLMEAMKNDEIDIYPEYTGTALLLMLQPEQRIIDSLEFDRRSVFNYVSKESARRFNFILLNELGFNNTFALMVRKEFAEKNNLKTISDLSERAQN</sequence>
<dbReference type="GO" id="GO:0022857">
    <property type="term" value="F:transmembrane transporter activity"/>
    <property type="evidence" value="ECO:0007669"/>
    <property type="project" value="InterPro"/>
</dbReference>
<dbReference type="EMBL" id="JABBNU010000010">
    <property type="protein sequence ID" value="NMM50003.1"/>
    <property type="molecule type" value="Genomic_DNA"/>
</dbReference>
<comment type="similarity">
    <text evidence="7">In the N-terminal section; belongs to the binding-protein-dependent transport system permease family.</text>
</comment>
<dbReference type="PANTHER" id="PTHR30177">
    <property type="entry name" value="GLYCINE BETAINE/L-PROLINE TRANSPORT SYSTEM PERMEASE PROTEIN PROW"/>
    <property type="match status" value="1"/>
</dbReference>
<dbReference type="PANTHER" id="PTHR30177:SF4">
    <property type="entry name" value="OSMOPROTECTANT IMPORT PERMEASE PROTEIN OSMW"/>
    <property type="match status" value="1"/>
</dbReference>
<keyword evidence="11" id="KW-1185">Reference proteome</keyword>
<dbReference type="AlphaFoldDB" id="A0A848IZN3"/>
<feature type="transmembrane region" description="Helical" evidence="8">
    <location>
        <begin position="180"/>
        <end position="198"/>
    </location>
</feature>
<dbReference type="SUPFAM" id="SSF53850">
    <property type="entry name" value="Periplasmic binding protein-like II"/>
    <property type="match status" value="2"/>
</dbReference>
<comment type="caution">
    <text evidence="10">The sequence shown here is derived from an EMBL/GenBank/DDBJ whole genome shotgun (WGS) entry which is preliminary data.</text>
</comment>
<evidence type="ECO:0000256" key="5">
    <source>
        <dbReference type="ARBA" id="ARBA00023136"/>
    </source>
</evidence>
<evidence type="ECO:0000256" key="1">
    <source>
        <dbReference type="ARBA" id="ARBA00004651"/>
    </source>
</evidence>
<feature type="domain" description="ABC transmembrane type-1" evidence="9">
    <location>
        <begin position="19"/>
        <end position="198"/>
    </location>
</feature>
<protein>
    <submittedName>
        <fullName evidence="10">ABC transporter permease subunit</fullName>
    </submittedName>
</protein>
<feature type="transmembrane region" description="Helical" evidence="8">
    <location>
        <begin position="210"/>
        <end position="230"/>
    </location>
</feature>
<keyword evidence="2 8" id="KW-0813">Transport</keyword>
<dbReference type="Pfam" id="PF04069">
    <property type="entry name" value="OpuAC"/>
    <property type="match status" value="2"/>
</dbReference>
<feature type="transmembrane region" description="Helical" evidence="8">
    <location>
        <begin position="23"/>
        <end position="44"/>
    </location>
</feature>
<keyword evidence="4 8" id="KW-1133">Transmembrane helix</keyword>
<comment type="similarity">
    <text evidence="8">Belongs to the binding-protein-dependent transport system permease family.</text>
</comment>
<dbReference type="GO" id="GO:0043190">
    <property type="term" value="C:ATP-binding cassette (ABC) transporter complex"/>
    <property type="evidence" value="ECO:0007669"/>
    <property type="project" value="InterPro"/>
</dbReference>
<dbReference type="Gene3D" id="3.40.190.10">
    <property type="entry name" value="Periplasmic binding protein-like II"/>
    <property type="match status" value="2"/>
</dbReference>
<dbReference type="GO" id="GO:0031460">
    <property type="term" value="P:glycine betaine transport"/>
    <property type="evidence" value="ECO:0007669"/>
    <property type="project" value="TreeGrafter"/>
</dbReference>
<accession>A0A848IZN3</accession>
<dbReference type="FunFam" id="1.10.3720.10:FF:000001">
    <property type="entry name" value="Glycine betaine ABC transporter, permease"/>
    <property type="match status" value="1"/>
</dbReference>
<evidence type="ECO:0000256" key="7">
    <source>
        <dbReference type="ARBA" id="ARBA00035652"/>
    </source>
</evidence>
<dbReference type="InterPro" id="IPR007210">
    <property type="entry name" value="ABC_Gly_betaine_transp_sub-bd"/>
</dbReference>
<evidence type="ECO:0000313" key="11">
    <source>
        <dbReference type="Proteomes" id="UP000559010"/>
    </source>
</evidence>
<feature type="transmembrane region" description="Helical" evidence="8">
    <location>
        <begin position="148"/>
        <end position="168"/>
    </location>
</feature>
<dbReference type="InterPro" id="IPR035906">
    <property type="entry name" value="MetI-like_sf"/>
</dbReference>
<evidence type="ECO:0000256" key="4">
    <source>
        <dbReference type="ARBA" id="ARBA00022989"/>
    </source>
</evidence>
<dbReference type="Proteomes" id="UP000559010">
    <property type="component" value="Unassembled WGS sequence"/>
</dbReference>
<dbReference type="Gene3D" id="3.40.190.120">
    <property type="entry name" value="Osmoprotection protein (prox), domain 2"/>
    <property type="match status" value="2"/>
</dbReference>
<dbReference type="InterPro" id="IPR051204">
    <property type="entry name" value="ABC_transp_perm/SBD"/>
</dbReference>
<comment type="similarity">
    <text evidence="6">In the C-terminal section; belongs to the OsmX family.</text>
</comment>
<evidence type="ECO:0000259" key="9">
    <source>
        <dbReference type="PROSITE" id="PS50928"/>
    </source>
</evidence>
<evidence type="ECO:0000256" key="3">
    <source>
        <dbReference type="ARBA" id="ARBA00022692"/>
    </source>
</evidence>
<dbReference type="InterPro" id="IPR000515">
    <property type="entry name" value="MetI-like"/>
</dbReference>
<gene>
    <name evidence="10" type="ORF">HH304_16470</name>
</gene>
<proteinExistence type="inferred from homology"/>
<dbReference type="PROSITE" id="PS50928">
    <property type="entry name" value="ABC_TM1"/>
    <property type="match status" value="1"/>
</dbReference>
<dbReference type="Gene3D" id="1.10.3720.10">
    <property type="entry name" value="MetI-like"/>
    <property type="match status" value="1"/>
</dbReference>
<evidence type="ECO:0000256" key="8">
    <source>
        <dbReference type="RuleBase" id="RU363032"/>
    </source>
</evidence>
<dbReference type="RefSeq" id="WP_169683874.1">
    <property type="nucleotide sequence ID" value="NZ_JABBNU010000010.1"/>
</dbReference>
<evidence type="ECO:0000313" key="10">
    <source>
        <dbReference type="EMBL" id="NMM50003.1"/>
    </source>
</evidence>
<evidence type="ECO:0000256" key="2">
    <source>
        <dbReference type="ARBA" id="ARBA00022448"/>
    </source>
</evidence>